<dbReference type="OrthoDB" id="9814509at2"/>
<dbReference type="GO" id="GO:0019634">
    <property type="term" value="P:organic phosphonate metabolic process"/>
    <property type="evidence" value="ECO:0007669"/>
    <property type="project" value="InterPro"/>
</dbReference>
<dbReference type="PIRSF" id="PIRSF020680">
    <property type="entry name" value="PhnH"/>
    <property type="match status" value="1"/>
</dbReference>
<dbReference type="EMBL" id="RBIG01000001">
    <property type="protein sequence ID" value="RKQ73431.1"/>
    <property type="molecule type" value="Genomic_DNA"/>
</dbReference>
<name>A0A420WQV2_9PROT</name>
<dbReference type="RefSeq" id="WP_008944340.1">
    <property type="nucleotide sequence ID" value="NZ_RBIG01000001.1"/>
</dbReference>
<dbReference type="SUPFAM" id="SSF159709">
    <property type="entry name" value="PhnH-like"/>
    <property type="match status" value="1"/>
</dbReference>
<gene>
    <name evidence="1" type="ORF">BCL74_1219</name>
</gene>
<organism evidence="1 2">
    <name type="scientific">Oceanibaculum indicum</name>
    <dbReference type="NCBI Taxonomy" id="526216"/>
    <lineage>
        <taxon>Bacteria</taxon>
        <taxon>Pseudomonadati</taxon>
        <taxon>Pseudomonadota</taxon>
        <taxon>Alphaproteobacteria</taxon>
        <taxon>Rhodospirillales</taxon>
        <taxon>Oceanibaculaceae</taxon>
        <taxon>Oceanibaculum</taxon>
    </lineage>
</organism>
<reference evidence="1 2" key="1">
    <citation type="submission" date="2018-10" db="EMBL/GenBank/DDBJ databases">
        <title>Comparative analysis of microorganisms from saline springs in Andes Mountain Range, Colombia.</title>
        <authorList>
            <person name="Rubin E."/>
        </authorList>
    </citation>
    <scope>NUCLEOTIDE SEQUENCE [LARGE SCALE GENOMIC DNA]</scope>
    <source>
        <strain evidence="1 2">USBA 36</strain>
    </source>
</reference>
<accession>A0A420WQV2</accession>
<dbReference type="InterPro" id="IPR008772">
    <property type="entry name" value="Phosphonate_metab_PhnH"/>
</dbReference>
<dbReference type="AlphaFoldDB" id="A0A420WQV2"/>
<dbReference type="Gene3D" id="3.40.50.11310">
    <property type="entry name" value="Bacterial phosphonate metabolism protein PhnH"/>
    <property type="match status" value="1"/>
</dbReference>
<evidence type="ECO:0000313" key="2">
    <source>
        <dbReference type="Proteomes" id="UP000277424"/>
    </source>
</evidence>
<comment type="caution">
    <text evidence="1">The sequence shown here is derived from an EMBL/GenBank/DDBJ whole genome shotgun (WGS) entry which is preliminary data.</text>
</comment>
<evidence type="ECO:0000313" key="1">
    <source>
        <dbReference type="EMBL" id="RKQ73431.1"/>
    </source>
</evidence>
<dbReference type="Proteomes" id="UP000277424">
    <property type="component" value="Unassembled WGS sequence"/>
</dbReference>
<proteinExistence type="predicted"/>
<sequence>MTDTLLAGFNDTTLDSQRAFRAALDALSRPGRIVTMPDLLPDAAPQPLMPATAALALALFDYETPVWLDEAADTPAVRDWLRFHCGSPLVSDKAQARFALLAGTPETLSGFDAGTDAYPDRSATLIRQVESLSDGPAYRLSGPGIAQEETLKINALHAGFDSDWQKNAKLFPRGLDLFLVAGHQLAGLPRTTRIDRMEG</sequence>
<dbReference type="NCBIfam" id="TIGR03292">
    <property type="entry name" value="PhnH_redo"/>
    <property type="match status" value="1"/>
</dbReference>
<protein>
    <submittedName>
        <fullName evidence="1">Alpha-D-ribose 1-methylphosphonate 5-triphosphate synthase subunit PhnH</fullName>
    </submittedName>
</protein>
<dbReference type="InterPro" id="IPR038058">
    <property type="entry name" value="PhnH-like_sp"/>
</dbReference>
<dbReference type="Pfam" id="PF05845">
    <property type="entry name" value="PhnH"/>
    <property type="match status" value="1"/>
</dbReference>